<dbReference type="InterPro" id="IPR036265">
    <property type="entry name" value="HIT-like_sf"/>
</dbReference>
<reference evidence="3 4" key="1">
    <citation type="submission" date="2019-11" db="EMBL/GenBank/DDBJ databases">
        <authorList>
            <person name="Zhang J."/>
            <person name="Sun C."/>
        </authorList>
    </citation>
    <scope>NUCLEOTIDE SEQUENCE [LARGE SCALE GENOMIC DNA]</scope>
    <source>
        <strain evidence="4">sp2</strain>
    </source>
</reference>
<dbReference type="PIRSF" id="PIRSF000714">
    <property type="entry name" value="HIT"/>
    <property type="match status" value="1"/>
</dbReference>
<dbReference type="AlphaFoldDB" id="A0A6I6D2B8"/>
<dbReference type="Proteomes" id="UP000427716">
    <property type="component" value="Chromosome"/>
</dbReference>
<gene>
    <name evidence="3" type="ORF">GM160_05275</name>
</gene>
<dbReference type="SUPFAM" id="SSF54197">
    <property type="entry name" value="HIT-like"/>
    <property type="match status" value="1"/>
</dbReference>
<protein>
    <submittedName>
        <fullName evidence="3">HIT domain-containing protein</fullName>
    </submittedName>
</protein>
<evidence type="ECO:0000256" key="1">
    <source>
        <dbReference type="PROSITE-ProRule" id="PRU00464"/>
    </source>
</evidence>
<dbReference type="GO" id="GO:0003824">
    <property type="term" value="F:catalytic activity"/>
    <property type="evidence" value="ECO:0007669"/>
    <property type="project" value="InterPro"/>
</dbReference>
<proteinExistence type="predicted"/>
<evidence type="ECO:0000313" key="4">
    <source>
        <dbReference type="Proteomes" id="UP000427716"/>
    </source>
</evidence>
<feature type="domain" description="HIT" evidence="2">
    <location>
        <begin position="43"/>
        <end position="112"/>
    </location>
</feature>
<comment type="caution">
    <text evidence="1">Lacks conserved residue(s) required for the propagation of feature annotation.</text>
</comment>
<dbReference type="Pfam" id="PF01230">
    <property type="entry name" value="HIT"/>
    <property type="match status" value="1"/>
</dbReference>
<dbReference type="RefSeq" id="WP_156573729.1">
    <property type="nucleotide sequence ID" value="NZ_CP046415.1"/>
</dbReference>
<keyword evidence="4" id="KW-1185">Reference proteome</keyword>
<evidence type="ECO:0000259" key="2">
    <source>
        <dbReference type="PROSITE" id="PS51084"/>
    </source>
</evidence>
<dbReference type="InterPro" id="IPR011146">
    <property type="entry name" value="HIT-like"/>
</dbReference>
<dbReference type="InterPro" id="IPR026026">
    <property type="entry name" value="HIT_Hint"/>
</dbReference>
<dbReference type="KEGG" id="ghl:GM160_05275"/>
<organism evidence="3 4">
    <name type="scientific">Guyparkeria halophila</name>
    <dbReference type="NCBI Taxonomy" id="47960"/>
    <lineage>
        <taxon>Bacteria</taxon>
        <taxon>Pseudomonadati</taxon>
        <taxon>Pseudomonadota</taxon>
        <taxon>Gammaproteobacteria</taxon>
        <taxon>Chromatiales</taxon>
        <taxon>Thioalkalibacteraceae</taxon>
        <taxon>Guyparkeria</taxon>
    </lineage>
</organism>
<dbReference type="PROSITE" id="PS51084">
    <property type="entry name" value="HIT_2"/>
    <property type="match status" value="1"/>
</dbReference>
<dbReference type="EMBL" id="CP046415">
    <property type="protein sequence ID" value="QGT78355.1"/>
    <property type="molecule type" value="Genomic_DNA"/>
</dbReference>
<sequence>MNAPRPDHDDWTLHPRLKADSFPIIQHGRLQFRLINDRRFVWVLIVPMHPGAEQLHQLSADWREETLTGLQALSETLEHLYDPDRLNVGAIGNLVDQLHVHCVVRRTDDPAWPGVVWGAGTPEPMEPIELLARVQPIAAGLGDALARHSERPT</sequence>
<dbReference type="Gene3D" id="3.30.428.10">
    <property type="entry name" value="HIT-like"/>
    <property type="match status" value="1"/>
</dbReference>
<accession>A0A6I6D2B8</accession>
<evidence type="ECO:0000313" key="3">
    <source>
        <dbReference type="EMBL" id="QGT78355.1"/>
    </source>
</evidence>
<name>A0A6I6D2B8_9GAMM</name>